<proteinExistence type="predicted"/>
<keyword evidence="1" id="KW-1133">Transmembrane helix</keyword>
<reference evidence="2" key="1">
    <citation type="submission" date="2023-06" db="EMBL/GenBank/DDBJ databases">
        <authorList>
            <person name="Kurt Z."/>
        </authorList>
    </citation>
    <scope>NUCLEOTIDE SEQUENCE</scope>
</reference>
<keyword evidence="4" id="KW-1185">Reference proteome</keyword>
<evidence type="ECO:0000256" key="1">
    <source>
        <dbReference type="SAM" id="Phobius"/>
    </source>
</evidence>
<protein>
    <submittedName>
        <fullName evidence="3">Hypothetical_protein</fullName>
    </submittedName>
</protein>
<dbReference type="EMBL" id="CAXDID020000459">
    <property type="protein sequence ID" value="CAL6093555.1"/>
    <property type="molecule type" value="Genomic_DNA"/>
</dbReference>
<dbReference type="Proteomes" id="UP001642409">
    <property type="component" value="Unassembled WGS sequence"/>
</dbReference>
<comment type="caution">
    <text evidence="2">The sequence shown here is derived from an EMBL/GenBank/DDBJ whole genome shotgun (WGS) entry which is preliminary data.</text>
</comment>
<dbReference type="AlphaFoldDB" id="A0AA86RAZ2"/>
<evidence type="ECO:0000313" key="2">
    <source>
        <dbReference type="EMBL" id="CAI9969498.1"/>
    </source>
</evidence>
<feature type="transmembrane region" description="Helical" evidence="1">
    <location>
        <begin position="293"/>
        <end position="318"/>
    </location>
</feature>
<organism evidence="2">
    <name type="scientific">Hexamita inflata</name>
    <dbReference type="NCBI Taxonomy" id="28002"/>
    <lineage>
        <taxon>Eukaryota</taxon>
        <taxon>Metamonada</taxon>
        <taxon>Diplomonadida</taxon>
        <taxon>Hexamitidae</taxon>
        <taxon>Hexamitinae</taxon>
        <taxon>Hexamita</taxon>
    </lineage>
</organism>
<reference evidence="3 4" key="2">
    <citation type="submission" date="2024-07" db="EMBL/GenBank/DDBJ databases">
        <authorList>
            <person name="Akdeniz Z."/>
        </authorList>
    </citation>
    <scope>NUCLEOTIDE SEQUENCE [LARGE SCALE GENOMIC DNA]</scope>
</reference>
<name>A0AA86RAZ2_9EUKA</name>
<keyword evidence="1" id="KW-0472">Membrane</keyword>
<evidence type="ECO:0000313" key="3">
    <source>
        <dbReference type="EMBL" id="CAL6093555.1"/>
    </source>
</evidence>
<evidence type="ECO:0000313" key="4">
    <source>
        <dbReference type="Proteomes" id="UP001642409"/>
    </source>
</evidence>
<dbReference type="EMBL" id="CATOUU010001060">
    <property type="protein sequence ID" value="CAI9969498.1"/>
    <property type="molecule type" value="Genomic_DNA"/>
</dbReference>
<sequence length="401" mass="45279">MIFTYATCLITQLTIDLGVQSSYKELSLVTPGKFLIQTSYYDTYEVILQAIHQEAPYILQIPAKSSFVQLYVQIISGSAVQDKDITYTVVQQDVKPIILKPTDVLFQQKLQEYNITQCSTSQVGTIKSSNTTNNLDQSTSSTFNNRFIVSDQQILLSRYTQTQPTSYDNKFYYRGLNSANELQIVLHVGPQSGFMTYNLYIVPKQTEYIHYTSCQMFTSFTPVVNQYKSINSDVILSFQPPSYEFQAYVLARICWLDCETDASGYMFYNSEIPSGNTTTTLIQLLGSIQATSYSWVMIIPVAVFFVVLFLMIIVYLIMQTGKKAWKLKLKQAKLTQNNERLMKELDQKEQGNKLFDLGASSVKPKTGNIQQIRALPAGKNGPKKLNGLLNTSGHLGETMGI</sequence>
<accession>A0AA86RAZ2</accession>
<keyword evidence="1" id="KW-0812">Transmembrane</keyword>
<gene>
    <name evidence="2" type="ORF">HINF_LOCUS57143</name>
    <name evidence="3" type="ORF">HINF_LOCUS67046</name>
</gene>